<dbReference type="EMBL" id="JAUCMX010000021">
    <property type="protein sequence ID" value="KAK3514092.1"/>
    <property type="molecule type" value="Genomic_DNA"/>
</dbReference>
<dbReference type="AlphaFoldDB" id="A0AAE0Q5A5"/>
<comment type="caution">
    <text evidence="2">The sequence shown here is derived from an EMBL/GenBank/DDBJ whole genome shotgun (WGS) entry which is preliminary data.</text>
</comment>
<evidence type="ECO:0000313" key="2">
    <source>
        <dbReference type="EMBL" id="KAK3514092.1"/>
    </source>
</evidence>
<dbReference type="InterPro" id="IPR041577">
    <property type="entry name" value="RT_RNaseH_2"/>
</dbReference>
<accession>A0AAE0Q5A5</accession>
<proteinExistence type="predicted"/>
<keyword evidence="3" id="KW-1185">Reference proteome</keyword>
<sequence length="126" mass="13839">MEVDAYDLGVEAMLSQRANKDNVLHPCAFFSHRLTLAKQNYAIGNGSSLSSSSPWTSGWRAQSNPSSFGLTTVIWSTSRWPYIDILAKPFGDPFSDSSIFFLSYHPGTKNGKNGNALPRLHISDKG</sequence>
<evidence type="ECO:0000313" key="3">
    <source>
        <dbReference type="Proteomes" id="UP001274896"/>
    </source>
</evidence>
<protein>
    <recommendedName>
        <fullName evidence="1">Reverse transcriptase/retrotransposon-derived protein RNase H-like domain-containing protein</fullName>
    </recommendedName>
</protein>
<name>A0AAE0Q5A5_9TELE</name>
<feature type="domain" description="Reverse transcriptase/retrotransposon-derived protein RNase H-like" evidence="1">
    <location>
        <begin position="2"/>
        <end position="43"/>
    </location>
</feature>
<gene>
    <name evidence="2" type="ORF">QTP70_003207</name>
</gene>
<dbReference type="Pfam" id="PF17919">
    <property type="entry name" value="RT_RNaseH_2"/>
    <property type="match status" value="1"/>
</dbReference>
<reference evidence="2" key="1">
    <citation type="submission" date="2023-06" db="EMBL/GenBank/DDBJ databases">
        <title>Male Hemibagrus guttatus genome.</title>
        <authorList>
            <person name="Bian C."/>
        </authorList>
    </citation>
    <scope>NUCLEOTIDE SEQUENCE</scope>
    <source>
        <strain evidence="2">Male_cb2023</strain>
        <tissue evidence="2">Muscle</tissue>
    </source>
</reference>
<dbReference type="Proteomes" id="UP001274896">
    <property type="component" value="Unassembled WGS sequence"/>
</dbReference>
<organism evidence="2 3">
    <name type="scientific">Hemibagrus guttatus</name>
    <dbReference type="NCBI Taxonomy" id="175788"/>
    <lineage>
        <taxon>Eukaryota</taxon>
        <taxon>Metazoa</taxon>
        <taxon>Chordata</taxon>
        <taxon>Craniata</taxon>
        <taxon>Vertebrata</taxon>
        <taxon>Euteleostomi</taxon>
        <taxon>Actinopterygii</taxon>
        <taxon>Neopterygii</taxon>
        <taxon>Teleostei</taxon>
        <taxon>Ostariophysi</taxon>
        <taxon>Siluriformes</taxon>
        <taxon>Bagridae</taxon>
        <taxon>Hemibagrus</taxon>
    </lineage>
</organism>
<evidence type="ECO:0000259" key="1">
    <source>
        <dbReference type="Pfam" id="PF17919"/>
    </source>
</evidence>